<protein>
    <submittedName>
        <fullName evidence="3">Uncharacterized protein</fullName>
    </submittedName>
</protein>
<evidence type="ECO:0000256" key="2">
    <source>
        <dbReference type="SAM" id="Phobius"/>
    </source>
</evidence>
<evidence type="ECO:0000313" key="3">
    <source>
        <dbReference type="EMBL" id="EJF88874.1"/>
    </source>
</evidence>
<dbReference type="EMBL" id="AIMB01000008">
    <property type="protein sequence ID" value="EJF88874.1"/>
    <property type="molecule type" value="Genomic_DNA"/>
</dbReference>
<gene>
    <name evidence="3" type="ORF">ME5_01425</name>
</gene>
<comment type="caution">
    <text evidence="3">The sequence shown here is derived from an EMBL/GenBank/DDBJ whole genome shotgun (WGS) entry which is preliminary data.</text>
</comment>
<name>J0R044_9HYPH</name>
<proteinExistence type="predicted"/>
<keyword evidence="2" id="KW-1133">Transmembrane helix</keyword>
<reference evidence="3 4" key="1">
    <citation type="submission" date="2012-03" db="EMBL/GenBank/DDBJ databases">
        <title>The Genome Sequence of Bartonella tamiae Th239.</title>
        <authorList>
            <consortium name="The Broad Institute Genome Sequencing Platform"/>
            <consortium name="The Broad Institute Genome Sequencing Center for Infectious Disease"/>
            <person name="Feldgarden M."/>
            <person name="Kirby J."/>
            <person name="Kosoy M."/>
            <person name="Birtles R."/>
            <person name="Probert W.S."/>
            <person name="Chiaraviglio L."/>
            <person name="Young S.K."/>
            <person name="Zeng Q."/>
            <person name="Gargeya S."/>
            <person name="Fitzgerald M."/>
            <person name="Haas B."/>
            <person name="Abouelleil A."/>
            <person name="Alvarado L."/>
            <person name="Arachchi H.M."/>
            <person name="Berlin A."/>
            <person name="Chapman S.B."/>
            <person name="Gearin G."/>
            <person name="Goldberg J."/>
            <person name="Griggs A."/>
            <person name="Gujja S."/>
            <person name="Hansen M."/>
            <person name="Heiman D."/>
            <person name="Howarth C."/>
            <person name="Larimer J."/>
            <person name="Lui A."/>
            <person name="MacDonald P.J.P."/>
            <person name="McCowen C."/>
            <person name="Montmayeur A."/>
            <person name="Murphy C."/>
            <person name="Neiman D."/>
            <person name="Pearson M."/>
            <person name="Priest M."/>
            <person name="Roberts A."/>
            <person name="Saif S."/>
            <person name="Shea T."/>
            <person name="Sisk P."/>
            <person name="Stolte C."/>
            <person name="Sykes S."/>
            <person name="Wortman J."/>
            <person name="Nusbaum C."/>
            <person name="Birren B."/>
        </authorList>
    </citation>
    <scope>NUCLEOTIDE SEQUENCE [LARGE SCALE GENOMIC DNA]</scope>
    <source>
        <strain evidence="3 4">Th239</strain>
    </source>
</reference>
<feature type="region of interest" description="Disordered" evidence="1">
    <location>
        <begin position="1"/>
        <end position="20"/>
    </location>
</feature>
<organism evidence="3 4">
    <name type="scientific">Bartonella tamiae Th239</name>
    <dbReference type="NCBI Taxonomy" id="1094558"/>
    <lineage>
        <taxon>Bacteria</taxon>
        <taxon>Pseudomonadati</taxon>
        <taxon>Pseudomonadota</taxon>
        <taxon>Alphaproteobacteria</taxon>
        <taxon>Hyphomicrobiales</taxon>
        <taxon>Bartonellaceae</taxon>
        <taxon>Bartonella</taxon>
    </lineage>
</organism>
<evidence type="ECO:0000256" key="1">
    <source>
        <dbReference type="SAM" id="MobiDB-lite"/>
    </source>
</evidence>
<accession>J0R044</accession>
<dbReference type="RefSeq" id="WP_008039783.1">
    <property type="nucleotide sequence ID" value="NZ_JH725147.1"/>
</dbReference>
<feature type="transmembrane region" description="Helical" evidence="2">
    <location>
        <begin position="31"/>
        <end position="52"/>
    </location>
</feature>
<keyword evidence="2" id="KW-0812">Transmembrane</keyword>
<keyword evidence="4" id="KW-1185">Reference proteome</keyword>
<dbReference type="HOGENOM" id="CLU_3058919_0_0_5"/>
<dbReference type="PATRIC" id="fig|1094558.3.peg.1528"/>
<evidence type="ECO:0000313" key="4">
    <source>
        <dbReference type="Proteomes" id="UP000008952"/>
    </source>
</evidence>
<dbReference type="Proteomes" id="UP000008952">
    <property type="component" value="Unassembled WGS sequence"/>
</dbReference>
<sequence length="53" mass="6047">MIIPKNKNFQKNETSRTKDDEIKEKSVIRSMIPIIGTIVVLIVAIGITDIFFK</sequence>
<dbReference type="AlphaFoldDB" id="J0R044"/>
<keyword evidence="2" id="KW-0472">Membrane</keyword>